<dbReference type="RefSeq" id="WP_045679759.1">
    <property type="nucleotide sequence ID" value="NZ_CP010803.1"/>
</dbReference>
<sequence length="89" mass="10130">MKLFSTERANQSPRHRRIYAIYELFHTSADLAAAVLFIIGSALFFFDSLTYAGTWCFLVGSIFFAVKPGLRFARELHFYLIGDLADLTT</sequence>
<keyword evidence="1" id="KW-1133">Transmembrane helix</keyword>
<evidence type="ECO:0000313" key="3">
    <source>
        <dbReference type="EMBL" id="AJY45164.1"/>
    </source>
</evidence>
<dbReference type="HOGENOM" id="CLU_2383548_0_0_5"/>
<gene>
    <name evidence="3" type="ORF">TM49_04790</name>
</gene>
<name>A0A0D5LLT5_MAREN</name>
<protein>
    <recommendedName>
        <fullName evidence="2">YrhK domain-containing protein</fullName>
    </recommendedName>
</protein>
<dbReference type="Pfam" id="PF14145">
    <property type="entry name" value="YrhK"/>
    <property type="match status" value="1"/>
</dbReference>
<reference evidence="3 4" key="1">
    <citation type="journal article" date="2015" name="Genome Announc.">
        <title>Complete genome sequence of Martelella endophytica YC6887, which has antifungal activity associated with a halophyte.</title>
        <authorList>
            <person name="Khan A."/>
            <person name="Khan H."/>
            <person name="Chung E.J."/>
            <person name="Hossain M.T."/>
            <person name="Chung Y.R."/>
        </authorList>
    </citation>
    <scope>NUCLEOTIDE SEQUENCE [LARGE SCALE GENOMIC DNA]</scope>
    <source>
        <strain evidence="3">YC6887</strain>
    </source>
</reference>
<evidence type="ECO:0000259" key="2">
    <source>
        <dbReference type="Pfam" id="PF14145"/>
    </source>
</evidence>
<dbReference type="OrthoDB" id="5862062at2"/>
<proteinExistence type="predicted"/>
<evidence type="ECO:0000313" key="4">
    <source>
        <dbReference type="Proteomes" id="UP000032611"/>
    </source>
</evidence>
<dbReference type="Proteomes" id="UP000032611">
    <property type="component" value="Chromosome"/>
</dbReference>
<dbReference type="PATRIC" id="fig|1486262.3.peg.977"/>
<dbReference type="AlphaFoldDB" id="A0A0D5LLT5"/>
<dbReference type="EMBL" id="CP010803">
    <property type="protein sequence ID" value="AJY45164.1"/>
    <property type="molecule type" value="Genomic_DNA"/>
</dbReference>
<dbReference type="KEGG" id="mey:TM49_04790"/>
<feature type="transmembrane region" description="Helical" evidence="1">
    <location>
        <begin position="21"/>
        <end position="46"/>
    </location>
</feature>
<dbReference type="InterPro" id="IPR025424">
    <property type="entry name" value="YrhK_domain"/>
</dbReference>
<feature type="transmembrane region" description="Helical" evidence="1">
    <location>
        <begin position="52"/>
        <end position="70"/>
    </location>
</feature>
<evidence type="ECO:0000256" key="1">
    <source>
        <dbReference type="SAM" id="Phobius"/>
    </source>
</evidence>
<dbReference type="STRING" id="1486262.TM49_04790"/>
<organism evidence="3 4">
    <name type="scientific">Martelella endophytica</name>
    <dbReference type="NCBI Taxonomy" id="1486262"/>
    <lineage>
        <taxon>Bacteria</taxon>
        <taxon>Pseudomonadati</taxon>
        <taxon>Pseudomonadota</taxon>
        <taxon>Alphaproteobacteria</taxon>
        <taxon>Hyphomicrobiales</taxon>
        <taxon>Aurantimonadaceae</taxon>
        <taxon>Martelella</taxon>
    </lineage>
</organism>
<feature type="domain" description="YrhK" evidence="2">
    <location>
        <begin position="21"/>
        <end position="75"/>
    </location>
</feature>
<keyword evidence="1" id="KW-0812">Transmembrane</keyword>
<keyword evidence="4" id="KW-1185">Reference proteome</keyword>
<keyword evidence="1" id="KW-0472">Membrane</keyword>
<accession>A0A0D5LLT5</accession>